<dbReference type="GO" id="GO:0016226">
    <property type="term" value="P:iron-sulfur cluster assembly"/>
    <property type="evidence" value="ECO:0007669"/>
    <property type="project" value="InterPro"/>
</dbReference>
<reference evidence="2 3" key="1">
    <citation type="journal article" date="2018" name="Microbiome">
        <title>Fine metagenomic profile of the Mediterranean stratified and mixed water columns revealed by assembly and recruitment.</title>
        <authorList>
            <person name="Haro-Moreno J.M."/>
            <person name="Lopez-Perez M."/>
            <person name="De La Torre J.R."/>
            <person name="Picazo A."/>
            <person name="Camacho A."/>
            <person name="Rodriguez-Valera F."/>
        </authorList>
    </citation>
    <scope>NUCLEOTIDE SEQUENCE [LARGE SCALE GENOMIC DNA]</scope>
    <source>
        <strain evidence="2">MED-G83</strain>
    </source>
</reference>
<dbReference type="InterPro" id="IPR016092">
    <property type="entry name" value="ATAP"/>
</dbReference>
<dbReference type="PANTHER" id="PTHR43011">
    <property type="entry name" value="IRON-SULFUR CLUSTER ASSEMBLY 2 HOMOLOG, MITOCHONDRIAL"/>
    <property type="match status" value="1"/>
</dbReference>
<dbReference type="PANTHER" id="PTHR43011:SF1">
    <property type="entry name" value="IRON-SULFUR CLUSTER ASSEMBLY 2 HOMOLOG, MITOCHONDRIAL"/>
    <property type="match status" value="1"/>
</dbReference>
<gene>
    <name evidence="2" type="ORF">DBW97_01165</name>
</gene>
<dbReference type="GO" id="GO:0005506">
    <property type="term" value="F:iron ion binding"/>
    <property type="evidence" value="ECO:0007669"/>
    <property type="project" value="TreeGrafter"/>
</dbReference>
<feature type="domain" description="Core" evidence="1">
    <location>
        <begin position="12"/>
        <end position="110"/>
    </location>
</feature>
<accession>A0A368BPW8</accession>
<evidence type="ECO:0000313" key="2">
    <source>
        <dbReference type="EMBL" id="RCL39369.1"/>
    </source>
</evidence>
<protein>
    <submittedName>
        <fullName evidence="2">Iron-sulfur cluster insertion protein ErpA</fullName>
    </submittedName>
</protein>
<dbReference type="Pfam" id="PF01521">
    <property type="entry name" value="Fe-S_biosyn"/>
    <property type="match status" value="1"/>
</dbReference>
<dbReference type="InterPro" id="IPR035903">
    <property type="entry name" value="HesB-like_dom_sf"/>
</dbReference>
<dbReference type="InterPro" id="IPR017870">
    <property type="entry name" value="FeS_cluster_insertion_CS"/>
</dbReference>
<dbReference type="SUPFAM" id="SSF89360">
    <property type="entry name" value="HesB-like domain"/>
    <property type="match status" value="1"/>
</dbReference>
<name>A0A368BPW8_9GAMM</name>
<dbReference type="AlphaFoldDB" id="A0A368BPW8"/>
<dbReference type="NCBIfam" id="NF010147">
    <property type="entry name" value="PRK13623.1"/>
    <property type="match status" value="1"/>
</dbReference>
<sequence>MSFQSKKANPFELSSTAVEKIVNLSEQENGKYFRVYITGGGCSGFQYGFKFDDYDQEEDSMLNFDHGIKVLLDELSYPYILGSKIDYIEDLMGAKFTVSNPNAKSTCGCGASFSI</sequence>
<dbReference type="EMBL" id="QOPD01000001">
    <property type="protein sequence ID" value="RCL39369.1"/>
    <property type="molecule type" value="Genomic_DNA"/>
</dbReference>
<evidence type="ECO:0000313" key="3">
    <source>
        <dbReference type="Proteomes" id="UP000252147"/>
    </source>
</evidence>
<dbReference type="InterPro" id="IPR000361">
    <property type="entry name" value="ATAP_core_dom"/>
</dbReference>
<proteinExistence type="predicted"/>
<dbReference type="GO" id="GO:0051537">
    <property type="term" value="F:2 iron, 2 sulfur cluster binding"/>
    <property type="evidence" value="ECO:0007669"/>
    <property type="project" value="UniProtKB-ARBA"/>
</dbReference>
<evidence type="ECO:0000259" key="1">
    <source>
        <dbReference type="Pfam" id="PF01521"/>
    </source>
</evidence>
<dbReference type="NCBIfam" id="TIGR00049">
    <property type="entry name" value="iron-sulfur cluster assembly accessory protein"/>
    <property type="match status" value="1"/>
</dbReference>
<dbReference type="Gene3D" id="2.60.300.12">
    <property type="entry name" value="HesB-like domain"/>
    <property type="match status" value="1"/>
</dbReference>
<organism evidence="2 3">
    <name type="scientific">SAR86 cluster bacterium</name>
    <dbReference type="NCBI Taxonomy" id="2030880"/>
    <lineage>
        <taxon>Bacteria</taxon>
        <taxon>Pseudomonadati</taxon>
        <taxon>Pseudomonadota</taxon>
        <taxon>Gammaproteobacteria</taxon>
        <taxon>SAR86 cluster</taxon>
    </lineage>
</organism>
<dbReference type="GO" id="GO:0051539">
    <property type="term" value="F:4 iron, 4 sulfur cluster binding"/>
    <property type="evidence" value="ECO:0007669"/>
    <property type="project" value="TreeGrafter"/>
</dbReference>
<dbReference type="Proteomes" id="UP000252147">
    <property type="component" value="Unassembled WGS sequence"/>
</dbReference>
<dbReference type="PROSITE" id="PS01152">
    <property type="entry name" value="HESB"/>
    <property type="match status" value="1"/>
</dbReference>
<comment type="caution">
    <text evidence="2">The sequence shown here is derived from an EMBL/GenBank/DDBJ whole genome shotgun (WGS) entry which is preliminary data.</text>
</comment>